<dbReference type="CDD" id="cd00707">
    <property type="entry name" value="Pancreat_lipase_like"/>
    <property type="match status" value="1"/>
</dbReference>
<dbReference type="GO" id="GO:0016298">
    <property type="term" value="F:lipase activity"/>
    <property type="evidence" value="ECO:0007669"/>
    <property type="project" value="InterPro"/>
</dbReference>
<name>A0A913X1M5_EXADI</name>
<accession>A0A913X1M5</accession>
<dbReference type="InterPro" id="IPR029058">
    <property type="entry name" value="AB_hydrolase_fold"/>
</dbReference>
<dbReference type="InterPro" id="IPR001024">
    <property type="entry name" value="PLAT/LH2_dom"/>
</dbReference>
<dbReference type="Pfam" id="PF00151">
    <property type="entry name" value="Lipase"/>
    <property type="match status" value="1"/>
</dbReference>
<dbReference type="EnsemblMetazoa" id="XM_021041848.2">
    <property type="protein sequence ID" value="XP_020897507.1"/>
    <property type="gene ID" value="LOC110236333"/>
</dbReference>
<protein>
    <recommendedName>
        <fullName evidence="9">PLAT domain-containing protein</fullName>
    </recommendedName>
</protein>
<evidence type="ECO:0000256" key="3">
    <source>
        <dbReference type="ARBA" id="ARBA00022525"/>
    </source>
</evidence>
<comment type="similarity">
    <text evidence="2 7">Belongs to the AB hydrolase superfamily. Lipase family.</text>
</comment>
<evidence type="ECO:0000313" key="10">
    <source>
        <dbReference type="EnsemblMetazoa" id="XP_020897507.1"/>
    </source>
</evidence>
<dbReference type="RefSeq" id="XP_020897507.1">
    <property type="nucleotide sequence ID" value="XM_021041848.2"/>
</dbReference>
<evidence type="ECO:0000256" key="4">
    <source>
        <dbReference type="PIRSR" id="PIRSR000865-1"/>
    </source>
</evidence>
<evidence type="ECO:0000256" key="6">
    <source>
        <dbReference type="PROSITE-ProRule" id="PRU00152"/>
    </source>
</evidence>
<keyword evidence="3" id="KW-0964">Secreted</keyword>
<dbReference type="InterPro" id="IPR016272">
    <property type="entry name" value="Lipase_LIPH"/>
</dbReference>
<evidence type="ECO:0000313" key="11">
    <source>
        <dbReference type="Proteomes" id="UP000887567"/>
    </source>
</evidence>
<feature type="active site" description="Nucleophile" evidence="4">
    <location>
        <position position="181"/>
    </location>
</feature>
<evidence type="ECO:0000256" key="1">
    <source>
        <dbReference type="ARBA" id="ARBA00004613"/>
    </source>
</evidence>
<keyword evidence="5" id="KW-0479">Metal-binding</keyword>
<evidence type="ECO:0000256" key="7">
    <source>
        <dbReference type="RuleBase" id="RU004262"/>
    </source>
</evidence>
<sequence length="514" mass="57595">MKSFFHRLSLGLLFLQYFAATVAKQVTYGKYGTFSDGAPFDSKVIIVKRPLPDPPERMETTFFLYTREDRIGYKTLDDSDLNKLKESNYDGSRKTILIAHGWTGKPLESVWVKDMKDALLEKENVNVIVVGWKEGADDLYYPQAVGNTRLVGAMVAEFIKFLITQKHTKTSADMFHMIGFSLGGQVAGYAGKRFHEITGSKIARITGLDPASPGYKGTHIDVRLDATDAEFVDVIHSDSPRIGTPDKSGKLDFWPNGGGSQPGCLIKKRGLIDKITKLVGCEHYRAHQYFIESIKSTECLFRSYPCASWNEFRRGKCMECGANGKNCPEMGFNAIKYKDVKNGNFYLYTSDKPPYCVPRYMYVRFQTGTRSGWGMFEVKGDDPKIRVNGAKGTTGEIEFDGHLDEGSTEQFIAPIKSDLGELQTIEIKDGKLLALIDPWKVVKVTVQYVGSKQSYYACYNTNVNRSFKKKPLSIGNDQCAQKDLTRPFLDRPCPSGSKCPGQTVILKLEIEPSK</sequence>
<evidence type="ECO:0000256" key="2">
    <source>
        <dbReference type="ARBA" id="ARBA00010701"/>
    </source>
</evidence>
<dbReference type="AlphaFoldDB" id="A0A913X1M5"/>
<keyword evidence="8" id="KW-0732">Signal</keyword>
<keyword evidence="5" id="KW-0106">Calcium</keyword>
<feature type="chain" id="PRO_5037457100" description="PLAT domain-containing protein" evidence="8">
    <location>
        <begin position="24"/>
        <end position="514"/>
    </location>
</feature>
<dbReference type="GO" id="GO:0052689">
    <property type="term" value="F:carboxylic ester hydrolase activity"/>
    <property type="evidence" value="ECO:0007669"/>
    <property type="project" value="InterPro"/>
</dbReference>
<feature type="active site" description="Charge relay system" evidence="4">
    <location>
        <position position="283"/>
    </location>
</feature>
<reference evidence="10" key="1">
    <citation type="submission" date="2022-11" db="UniProtKB">
        <authorList>
            <consortium name="EnsemblMetazoa"/>
        </authorList>
    </citation>
    <scope>IDENTIFICATION</scope>
</reference>
<dbReference type="InterPro" id="IPR013818">
    <property type="entry name" value="Lipase"/>
</dbReference>
<dbReference type="InterPro" id="IPR033906">
    <property type="entry name" value="Lipase_N"/>
</dbReference>
<dbReference type="PROSITE" id="PS50095">
    <property type="entry name" value="PLAT"/>
    <property type="match status" value="1"/>
</dbReference>
<proteinExistence type="inferred from homology"/>
<dbReference type="SUPFAM" id="SSF49723">
    <property type="entry name" value="Lipase/lipooxygenase domain (PLAT/LH2 domain)"/>
    <property type="match status" value="1"/>
</dbReference>
<dbReference type="Proteomes" id="UP000887567">
    <property type="component" value="Unplaced"/>
</dbReference>
<dbReference type="GO" id="GO:0005615">
    <property type="term" value="C:extracellular space"/>
    <property type="evidence" value="ECO:0007669"/>
    <property type="project" value="TreeGrafter"/>
</dbReference>
<dbReference type="PRINTS" id="PR00821">
    <property type="entry name" value="TAGLIPASE"/>
</dbReference>
<dbReference type="PANTHER" id="PTHR11610:SF178">
    <property type="entry name" value="LIPASE MEMBER H-A-LIKE PROTEIN"/>
    <property type="match status" value="1"/>
</dbReference>
<feature type="binding site" evidence="5">
    <location>
        <position position="223"/>
    </location>
    <ligand>
        <name>Ca(2+)</name>
        <dbReference type="ChEBI" id="CHEBI:29108"/>
    </ligand>
</feature>
<dbReference type="Gene3D" id="3.40.50.1820">
    <property type="entry name" value="alpha/beta hydrolase"/>
    <property type="match status" value="1"/>
</dbReference>
<dbReference type="KEGG" id="epa:110236333"/>
<dbReference type="InterPro" id="IPR000734">
    <property type="entry name" value="TAG_lipase"/>
</dbReference>
<comment type="subcellular location">
    <subcellularLocation>
        <location evidence="1">Secreted</location>
    </subcellularLocation>
</comment>
<dbReference type="OrthoDB" id="6019621at2759"/>
<dbReference type="InterPro" id="IPR036392">
    <property type="entry name" value="PLAT/LH2_dom_sf"/>
</dbReference>
<feature type="binding site" evidence="5">
    <location>
        <position position="225"/>
    </location>
    <ligand>
        <name>Ca(2+)</name>
        <dbReference type="ChEBI" id="CHEBI:29108"/>
    </ligand>
</feature>
<comment type="caution">
    <text evidence="6">Lacks conserved residue(s) required for the propagation of feature annotation.</text>
</comment>
<dbReference type="Gene3D" id="2.60.60.20">
    <property type="entry name" value="PLAT/LH2 domain"/>
    <property type="match status" value="1"/>
</dbReference>
<evidence type="ECO:0000259" key="9">
    <source>
        <dbReference type="PROSITE" id="PS50095"/>
    </source>
</evidence>
<feature type="active site" description="Charge relay system" evidence="4">
    <location>
        <position position="209"/>
    </location>
</feature>
<dbReference type="PIRSF" id="PIRSF000865">
    <property type="entry name" value="Lipoprotein_lipase_LIPH"/>
    <property type="match status" value="1"/>
</dbReference>
<dbReference type="GO" id="GO:0046872">
    <property type="term" value="F:metal ion binding"/>
    <property type="evidence" value="ECO:0007669"/>
    <property type="project" value="UniProtKB-KW"/>
</dbReference>
<keyword evidence="11" id="KW-1185">Reference proteome</keyword>
<dbReference type="PANTHER" id="PTHR11610">
    <property type="entry name" value="LIPASE"/>
    <property type="match status" value="1"/>
</dbReference>
<dbReference type="GeneID" id="110236333"/>
<feature type="binding site" evidence="5">
    <location>
        <position position="228"/>
    </location>
    <ligand>
        <name>Ca(2+)</name>
        <dbReference type="ChEBI" id="CHEBI:29108"/>
    </ligand>
</feature>
<evidence type="ECO:0000256" key="8">
    <source>
        <dbReference type="SAM" id="SignalP"/>
    </source>
</evidence>
<feature type="domain" description="PLAT" evidence="9">
    <location>
        <begin position="359"/>
        <end position="477"/>
    </location>
</feature>
<dbReference type="Pfam" id="PF01477">
    <property type="entry name" value="PLAT"/>
    <property type="match status" value="1"/>
</dbReference>
<feature type="signal peptide" evidence="8">
    <location>
        <begin position="1"/>
        <end position="23"/>
    </location>
</feature>
<dbReference type="OMA" id="KSFRRCK"/>
<dbReference type="SUPFAM" id="SSF53474">
    <property type="entry name" value="alpha/beta-Hydrolases"/>
    <property type="match status" value="1"/>
</dbReference>
<dbReference type="GO" id="GO:0016042">
    <property type="term" value="P:lipid catabolic process"/>
    <property type="evidence" value="ECO:0007669"/>
    <property type="project" value="TreeGrafter"/>
</dbReference>
<evidence type="ECO:0000256" key="5">
    <source>
        <dbReference type="PIRSR" id="PIRSR000865-2"/>
    </source>
</evidence>
<organism evidence="10 11">
    <name type="scientific">Exaiptasia diaphana</name>
    <name type="common">Tropical sea anemone</name>
    <name type="synonym">Aiptasia pulchella</name>
    <dbReference type="NCBI Taxonomy" id="2652724"/>
    <lineage>
        <taxon>Eukaryota</taxon>
        <taxon>Metazoa</taxon>
        <taxon>Cnidaria</taxon>
        <taxon>Anthozoa</taxon>
        <taxon>Hexacorallia</taxon>
        <taxon>Actiniaria</taxon>
        <taxon>Aiptasiidae</taxon>
        <taxon>Exaiptasia</taxon>
    </lineage>
</organism>